<keyword evidence="1" id="KW-0812">Transmembrane</keyword>
<dbReference type="AlphaFoldDB" id="A0A0M6WHE7"/>
<name>A0A0M6WHE7_9FIRM</name>
<dbReference type="EMBL" id="QSFX01000001">
    <property type="protein sequence ID" value="RHA91702.1"/>
    <property type="molecule type" value="Genomic_DNA"/>
</dbReference>
<accession>A0A0M6WHE7</accession>
<dbReference type="PANTHER" id="PTHR37304:SF1">
    <property type="entry name" value="MEMBRANE PROTEIN"/>
    <property type="match status" value="1"/>
</dbReference>
<dbReference type="PANTHER" id="PTHR37304">
    <property type="entry name" value="MEMBRANE PROTEIN-RELATED"/>
    <property type="match status" value="1"/>
</dbReference>
<keyword evidence="1" id="KW-0472">Membrane</keyword>
<dbReference type="InterPro" id="IPR007211">
    <property type="entry name" value="DUF378"/>
</dbReference>
<evidence type="ECO:0000313" key="4">
    <source>
        <dbReference type="EMBL" id="RHD04514.1"/>
    </source>
</evidence>
<dbReference type="RefSeq" id="WP_055039343.1">
    <property type="nucleotide sequence ID" value="NZ_CABJFX010000001.1"/>
</dbReference>
<dbReference type="Pfam" id="PF04070">
    <property type="entry name" value="DUF378"/>
    <property type="match status" value="1"/>
</dbReference>
<proteinExistence type="predicted"/>
<keyword evidence="1" id="KW-1133">Transmembrane helix</keyword>
<dbReference type="EMBL" id="QSIQ01000006">
    <property type="protein sequence ID" value="RHD04514.1"/>
    <property type="molecule type" value="Genomic_DNA"/>
</dbReference>
<dbReference type="Proteomes" id="UP000266391">
    <property type="component" value="Unassembled WGS sequence"/>
</dbReference>
<protein>
    <submittedName>
        <fullName evidence="3">DUF378 domain-containing protein</fullName>
    </submittedName>
</protein>
<reference evidence="6 7" key="3">
    <citation type="submission" date="2018-08" db="EMBL/GenBank/DDBJ databases">
        <title>A genome reference for cultivated species of the human gut microbiota.</title>
        <authorList>
            <person name="Zou Y."/>
            <person name="Xue W."/>
            <person name="Luo G."/>
        </authorList>
    </citation>
    <scope>NUCLEOTIDE SEQUENCE [LARGE SCALE GENOMIC DNA]</scope>
    <source>
        <strain evidence="4 6">AM32-8LB</strain>
        <strain evidence="3 7">AM42-1AC</strain>
    </source>
</reference>
<sequence length="70" mass="7882">MKTNWLDYTLLTFVIIGAINWGLIGFFRFDLVAFLFGNLSWLSRIVYALVGIGGLYTISLYGRIKSGDEA</sequence>
<evidence type="ECO:0000313" key="5">
    <source>
        <dbReference type="Proteomes" id="UP000049828"/>
    </source>
</evidence>
<evidence type="ECO:0000313" key="3">
    <source>
        <dbReference type="EMBL" id="RHA91702.1"/>
    </source>
</evidence>
<dbReference type="OrthoDB" id="9812136at2"/>
<dbReference type="STRING" id="360807.ERS852392_01443"/>
<dbReference type="Proteomes" id="UP000283492">
    <property type="component" value="Unassembled WGS sequence"/>
</dbReference>
<evidence type="ECO:0000313" key="7">
    <source>
        <dbReference type="Proteomes" id="UP000283492"/>
    </source>
</evidence>
<gene>
    <name evidence="4" type="ORF">DW813_05660</name>
    <name evidence="3" type="ORF">DW914_00455</name>
    <name evidence="2" type="ORF">RIL183_16511</name>
</gene>
<feature type="transmembrane region" description="Helical" evidence="1">
    <location>
        <begin position="41"/>
        <end position="61"/>
    </location>
</feature>
<dbReference type="EMBL" id="CVRS01000060">
    <property type="protein sequence ID" value="CRL35304.1"/>
    <property type="molecule type" value="Genomic_DNA"/>
</dbReference>
<reference evidence="5" key="1">
    <citation type="submission" date="2015-05" db="EMBL/GenBank/DDBJ databases">
        <authorList>
            <consortium name="Pathogen Informatics"/>
        </authorList>
    </citation>
    <scope>NUCLEOTIDE SEQUENCE [LARGE SCALE GENOMIC DNA]</scope>
    <source>
        <strain evidence="5">L1-83</strain>
    </source>
</reference>
<evidence type="ECO:0000313" key="6">
    <source>
        <dbReference type="Proteomes" id="UP000266391"/>
    </source>
</evidence>
<reference evidence="2" key="2">
    <citation type="submission" date="2015-05" db="EMBL/GenBank/DDBJ databases">
        <authorList>
            <person name="Wang D.B."/>
            <person name="Wang M."/>
        </authorList>
    </citation>
    <scope>NUCLEOTIDE SEQUENCE [LARGE SCALE GENOMIC DNA]</scope>
    <source>
        <strain evidence="2">L1-83</strain>
    </source>
</reference>
<feature type="transmembrane region" description="Helical" evidence="1">
    <location>
        <begin position="7"/>
        <end position="29"/>
    </location>
</feature>
<organism evidence="2 5">
    <name type="scientific">Roseburia inulinivorans</name>
    <dbReference type="NCBI Taxonomy" id="360807"/>
    <lineage>
        <taxon>Bacteria</taxon>
        <taxon>Bacillati</taxon>
        <taxon>Bacillota</taxon>
        <taxon>Clostridia</taxon>
        <taxon>Lachnospirales</taxon>
        <taxon>Lachnospiraceae</taxon>
        <taxon>Roseburia</taxon>
    </lineage>
</organism>
<keyword evidence="5" id="KW-1185">Reference proteome</keyword>
<evidence type="ECO:0000313" key="2">
    <source>
        <dbReference type="EMBL" id="CRL35304.1"/>
    </source>
</evidence>
<dbReference type="Proteomes" id="UP000049828">
    <property type="component" value="Unassembled WGS sequence"/>
</dbReference>
<evidence type="ECO:0000256" key="1">
    <source>
        <dbReference type="SAM" id="Phobius"/>
    </source>
</evidence>